<dbReference type="EMBL" id="BAAAWD010000007">
    <property type="protein sequence ID" value="GAA3006856.1"/>
    <property type="molecule type" value="Genomic_DNA"/>
</dbReference>
<sequence>MSTATAPAGTVPVRRPSAFFAVLATLVGLGLLALTVPSLGPTIRAARADGARGTFTAADLRCVNHGAHESCSWYGRFAPSRDPAREVYLYGSDRGMLRAGERTAAVDVGRGNRVYGPGGSHEWVFVGLLALTGLGLLLLGGRSATRLRARRREWRRERGLSDAADDAVNEVVGVAGTRS</sequence>
<proteinExistence type="predicted"/>
<gene>
    <name evidence="2" type="ORF">GCM10017559_30980</name>
</gene>
<reference evidence="3" key="1">
    <citation type="journal article" date="2019" name="Int. J. Syst. Evol. Microbiol.">
        <title>The Global Catalogue of Microorganisms (GCM) 10K type strain sequencing project: providing services to taxonomists for standard genome sequencing and annotation.</title>
        <authorList>
            <consortium name="The Broad Institute Genomics Platform"/>
            <consortium name="The Broad Institute Genome Sequencing Center for Infectious Disease"/>
            <person name="Wu L."/>
            <person name="Ma J."/>
        </authorList>
    </citation>
    <scope>NUCLEOTIDE SEQUENCE [LARGE SCALE GENOMIC DNA]</scope>
    <source>
        <strain evidence="3">JCM 3106</strain>
    </source>
</reference>
<feature type="transmembrane region" description="Helical" evidence="1">
    <location>
        <begin position="18"/>
        <end position="36"/>
    </location>
</feature>
<evidence type="ECO:0000256" key="1">
    <source>
        <dbReference type="SAM" id="Phobius"/>
    </source>
</evidence>
<keyword evidence="1" id="KW-1133">Transmembrane helix</keyword>
<keyword evidence="1" id="KW-0472">Membrane</keyword>
<dbReference type="RefSeq" id="WP_344894754.1">
    <property type="nucleotide sequence ID" value="NZ_BAAAWD010000007.1"/>
</dbReference>
<organism evidence="2 3">
    <name type="scientific">Streptosporangium longisporum</name>
    <dbReference type="NCBI Taxonomy" id="46187"/>
    <lineage>
        <taxon>Bacteria</taxon>
        <taxon>Bacillati</taxon>
        <taxon>Actinomycetota</taxon>
        <taxon>Actinomycetes</taxon>
        <taxon>Streptosporangiales</taxon>
        <taxon>Streptosporangiaceae</taxon>
        <taxon>Streptosporangium</taxon>
    </lineage>
</organism>
<dbReference type="Proteomes" id="UP001499930">
    <property type="component" value="Unassembled WGS sequence"/>
</dbReference>
<accession>A0ABP6KI96</accession>
<feature type="transmembrane region" description="Helical" evidence="1">
    <location>
        <begin position="123"/>
        <end position="141"/>
    </location>
</feature>
<name>A0ABP6KI96_9ACTN</name>
<keyword evidence="3" id="KW-1185">Reference proteome</keyword>
<comment type="caution">
    <text evidence="2">The sequence shown here is derived from an EMBL/GenBank/DDBJ whole genome shotgun (WGS) entry which is preliminary data.</text>
</comment>
<evidence type="ECO:0000313" key="2">
    <source>
        <dbReference type="EMBL" id="GAA3006856.1"/>
    </source>
</evidence>
<keyword evidence="1" id="KW-0812">Transmembrane</keyword>
<protein>
    <recommendedName>
        <fullName evidence="4">LPXTG cell wall anchor domain-containing protein</fullName>
    </recommendedName>
</protein>
<evidence type="ECO:0008006" key="4">
    <source>
        <dbReference type="Google" id="ProtNLM"/>
    </source>
</evidence>
<evidence type="ECO:0000313" key="3">
    <source>
        <dbReference type="Proteomes" id="UP001499930"/>
    </source>
</evidence>